<organism evidence="2 3">
    <name type="scientific">Ambispora leptoticha</name>
    <dbReference type="NCBI Taxonomy" id="144679"/>
    <lineage>
        <taxon>Eukaryota</taxon>
        <taxon>Fungi</taxon>
        <taxon>Fungi incertae sedis</taxon>
        <taxon>Mucoromycota</taxon>
        <taxon>Glomeromycotina</taxon>
        <taxon>Glomeromycetes</taxon>
        <taxon>Archaeosporales</taxon>
        <taxon>Ambisporaceae</taxon>
        <taxon>Ambispora</taxon>
    </lineage>
</organism>
<keyword evidence="3" id="KW-1185">Reference proteome</keyword>
<dbReference type="Proteomes" id="UP000789508">
    <property type="component" value="Unassembled WGS sequence"/>
</dbReference>
<evidence type="ECO:0000313" key="2">
    <source>
        <dbReference type="EMBL" id="CAG8481001.1"/>
    </source>
</evidence>
<gene>
    <name evidence="2" type="ORF">ALEPTO_LOCUS2486</name>
</gene>
<proteinExistence type="predicted"/>
<dbReference type="OrthoDB" id="2402618at2759"/>
<evidence type="ECO:0000256" key="1">
    <source>
        <dbReference type="SAM" id="MobiDB-lite"/>
    </source>
</evidence>
<feature type="region of interest" description="Disordered" evidence="1">
    <location>
        <begin position="1"/>
        <end position="20"/>
    </location>
</feature>
<dbReference type="AlphaFoldDB" id="A0A9N8ZCU2"/>
<dbReference type="EMBL" id="CAJVPS010000369">
    <property type="protein sequence ID" value="CAG8481001.1"/>
    <property type="molecule type" value="Genomic_DNA"/>
</dbReference>
<comment type="caution">
    <text evidence="2">The sequence shown here is derived from an EMBL/GenBank/DDBJ whole genome shotgun (WGS) entry which is preliminary data.</text>
</comment>
<evidence type="ECO:0000313" key="3">
    <source>
        <dbReference type="Proteomes" id="UP000789508"/>
    </source>
</evidence>
<protein>
    <submittedName>
        <fullName evidence="2">10354_t:CDS:1</fullName>
    </submittedName>
</protein>
<sequence>MAKTATMATDSRTNNHSHYYSASMTPTSTISLSSTQRPHKTKIRSTSNASVDLDDPGSYSYHPTAAMVEAAKIDYAHRLFIYTLEKLCKLSGDFFINDNCNITNAVTNRTITRGAVSNRDAKPLAQADSSSYLACGKKKVFSISLSRSSCCIGGVQKINGFLSSSF</sequence>
<accession>A0A9N8ZCU2</accession>
<feature type="region of interest" description="Disordered" evidence="1">
    <location>
        <begin position="28"/>
        <end position="49"/>
    </location>
</feature>
<reference evidence="2" key="1">
    <citation type="submission" date="2021-06" db="EMBL/GenBank/DDBJ databases">
        <authorList>
            <person name="Kallberg Y."/>
            <person name="Tangrot J."/>
            <person name="Rosling A."/>
        </authorList>
    </citation>
    <scope>NUCLEOTIDE SEQUENCE</scope>
    <source>
        <strain evidence="2">FL130A</strain>
    </source>
</reference>
<name>A0A9N8ZCU2_9GLOM</name>